<feature type="domain" description="JmjC" evidence="3">
    <location>
        <begin position="186"/>
        <end position="357"/>
    </location>
</feature>
<protein>
    <recommendedName>
        <fullName evidence="3">JmjC domain-containing protein</fullName>
    </recommendedName>
</protein>
<comment type="caution">
    <text evidence="4">The sequence shown here is derived from an EMBL/GenBank/DDBJ whole genome shotgun (WGS) entry which is preliminary data.</text>
</comment>
<dbReference type="InterPro" id="IPR041667">
    <property type="entry name" value="Cupin_8"/>
</dbReference>
<accession>A0AAN9F7H2</accession>
<keyword evidence="5" id="KW-1185">Reference proteome</keyword>
<dbReference type="EMBL" id="JAYWIO010000004">
    <property type="protein sequence ID" value="KAK7270291.1"/>
    <property type="molecule type" value="Genomic_DNA"/>
</dbReference>
<feature type="region of interest" description="Disordered" evidence="2">
    <location>
        <begin position="17"/>
        <end position="56"/>
    </location>
</feature>
<reference evidence="4 5" key="1">
    <citation type="submission" date="2024-01" db="EMBL/GenBank/DDBJ databases">
        <title>The genomes of 5 underutilized Papilionoideae crops provide insights into root nodulation and disease resistanc.</title>
        <authorList>
            <person name="Yuan L."/>
        </authorList>
    </citation>
    <scope>NUCLEOTIDE SEQUENCE [LARGE SCALE GENOMIC DNA]</scope>
    <source>
        <strain evidence="4">ZHUSHIDOU_FW_LH</strain>
        <tissue evidence="4">Leaf</tissue>
    </source>
</reference>
<dbReference type="FunFam" id="2.60.120.650:FF:000053">
    <property type="entry name" value="2-oxoglutarate (2OG) and Fe(II)-dependent oxygenase superfamily protein"/>
    <property type="match status" value="1"/>
</dbReference>
<name>A0AAN9F7H2_CROPI</name>
<evidence type="ECO:0000259" key="3">
    <source>
        <dbReference type="PROSITE" id="PS51184"/>
    </source>
</evidence>
<organism evidence="4 5">
    <name type="scientific">Crotalaria pallida</name>
    <name type="common">Smooth rattlebox</name>
    <name type="synonym">Crotalaria striata</name>
    <dbReference type="NCBI Taxonomy" id="3830"/>
    <lineage>
        <taxon>Eukaryota</taxon>
        <taxon>Viridiplantae</taxon>
        <taxon>Streptophyta</taxon>
        <taxon>Embryophyta</taxon>
        <taxon>Tracheophyta</taxon>
        <taxon>Spermatophyta</taxon>
        <taxon>Magnoliopsida</taxon>
        <taxon>eudicotyledons</taxon>
        <taxon>Gunneridae</taxon>
        <taxon>Pentapetalae</taxon>
        <taxon>rosids</taxon>
        <taxon>fabids</taxon>
        <taxon>Fabales</taxon>
        <taxon>Fabaceae</taxon>
        <taxon>Papilionoideae</taxon>
        <taxon>50 kb inversion clade</taxon>
        <taxon>genistoids sensu lato</taxon>
        <taxon>core genistoids</taxon>
        <taxon>Crotalarieae</taxon>
        <taxon>Crotalaria</taxon>
    </lineage>
</organism>
<dbReference type="AlphaFoldDB" id="A0AAN9F7H2"/>
<sequence>MRVRWRKVTESSVCAPETRKVLGTQTGRRNKQKEKRNSFDLNRNRNRNSSSMEESLRIRKYEQVPTAKDFDSLIEPRNAPAVFVGCIKRWRAFSHWNTSNGGLDYLQARVGSFMVEAMMSRSAPVFYGDLGSHERVPLPFSTFIDYCKKRMEIQSKPRQGLNPPSPGPQTHDLAGTVTEHVYLTLEDVPEQIYLAQVPIMNSDREERVQLETLREDIEMPSFLEAKELSSINLWMNNAQARSSTHYDPHHNLLCIVSGRKQVVLWPPSASPSLYPRPIYGEASNHSSVALENPDYSIYPRAECSMDLAQKVILEAGDALFIPEGWFHQVDSDDLTIAINFWWRSNIMSSMLEHMDAYYLRRILRRLIDKEMDQLLLKSGMGKTSTCAYKLTNSGQADHGDDNYSQMLKGVYLKEKRLQEGSTLLDLEPAAVQVLHDLVSLVHNNVGANQDQQPLSVSINDYELRGSNKCGERVNADLKDDPIAKALSDVEPQILQHVFLAMAHNFPRTLEAFILHALSPIGAEVLTRKFDEMDQQTLEEDRSRFYEVFYSAFDDQSAAMHSILKGKESFTQQAFKSVLDKFVGVNLESSKLGSDEMPS</sequence>
<dbReference type="InterPro" id="IPR003347">
    <property type="entry name" value="JmjC_dom"/>
</dbReference>
<evidence type="ECO:0000256" key="1">
    <source>
        <dbReference type="ARBA" id="ARBA00006801"/>
    </source>
</evidence>
<dbReference type="Pfam" id="PF13621">
    <property type="entry name" value="Cupin_8"/>
    <property type="match status" value="1"/>
</dbReference>
<dbReference type="SUPFAM" id="SSF51197">
    <property type="entry name" value="Clavaminate synthase-like"/>
    <property type="match status" value="1"/>
</dbReference>
<dbReference type="Proteomes" id="UP001372338">
    <property type="component" value="Unassembled WGS sequence"/>
</dbReference>
<dbReference type="PANTHER" id="PTHR12461:SF102">
    <property type="entry name" value="LYSINE-SPECIFIC DEMETHYLASE JMJ31"/>
    <property type="match status" value="1"/>
</dbReference>
<evidence type="ECO:0000313" key="4">
    <source>
        <dbReference type="EMBL" id="KAK7270291.1"/>
    </source>
</evidence>
<comment type="similarity">
    <text evidence="1">Belongs to the JARID1 histone demethylase family.</text>
</comment>
<dbReference type="PROSITE" id="PS51184">
    <property type="entry name" value="JMJC"/>
    <property type="match status" value="1"/>
</dbReference>
<dbReference type="PANTHER" id="PTHR12461">
    <property type="entry name" value="HYPOXIA-INDUCIBLE FACTOR 1 ALPHA INHIBITOR-RELATED"/>
    <property type="match status" value="1"/>
</dbReference>
<evidence type="ECO:0000313" key="5">
    <source>
        <dbReference type="Proteomes" id="UP001372338"/>
    </source>
</evidence>
<evidence type="ECO:0000256" key="2">
    <source>
        <dbReference type="SAM" id="MobiDB-lite"/>
    </source>
</evidence>
<dbReference type="SMART" id="SM00558">
    <property type="entry name" value="JmjC"/>
    <property type="match status" value="1"/>
</dbReference>
<gene>
    <name evidence="4" type="ORF">RIF29_23323</name>
</gene>
<proteinExistence type="inferred from homology"/>
<dbReference type="Gene3D" id="2.60.120.650">
    <property type="entry name" value="Cupin"/>
    <property type="match status" value="1"/>
</dbReference>